<dbReference type="AlphaFoldDB" id="A0A7L5C1X1"/>
<dbReference type="Pfam" id="PF02515">
    <property type="entry name" value="CoA_transf_3"/>
    <property type="match status" value="1"/>
</dbReference>
<evidence type="ECO:0000313" key="2">
    <source>
        <dbReference type="EMBL" id="QIE56496.1"/>
    </source>
</evidence>
<dbReference type="InterPro" id="IPR050483">
    <property type="entry name" value="CoA-transferase_III_domain"/>
</dbReference>
<protein>
    <recommendedName>
        <fullName evidence="4">CoA transferase</fullName>
    </recommendedName>
</protein>
<dbReference type="PANTHER" id="PTHR48207">
    <property type="entry name" value="SUCCINATE--HYDROXYMETHYLGLUTARATE COA-TRANSFERASE"/>
    <property type="match status" value="1"/>
</dbReference>
<dbReference type="SUPFAM" id="SSF89796">
    <property type="entry name" value="CoA-transferase family III (CaiB/BaiF)"/>
    <property type="match status" value="1"/>
</dbReference>
<organism evidence="2 3">
    <name type="scientific">Pikeienuella piscinae</name>
    <dbReference type="NCBI Taxonomy" id="2748098"/>
    <lineage>
        <taxon>Bacteria</taxon>
        <taxon>Pseudomonadati</taxon>
        <taxon>Pseudomonadota</taxon>
        <taxon>Alphaproteobacteria</taxon>
        <taxon>Rhodobacterales</taxon>
        <taxon>Paracoccaceae</taxon>
        <taxon>Pikeienuella</taxon>
    </lineage>
</organism>
<proteinExistence type="predicted"/>
<evidence type="ECO:0000313" key="3">
    <source>
        <dbReference type="Proteomes" id="UP000503336"/>
    </source>
</evidence>
<dbReference type="Gene3D" id="3.30.1540.10">
    <property type="entry name" value="formyl-coa transferase, domain 3"/>
    <property type="match status" value="1"/>
</dbReference>
<evidence type="ECO:0008006" key="4">
    <source>
        <dbReference type="Google" id="ProtNLM"/>
    </source>
</evidence>
<dbReference type="KEGG" id="hdh:G5B40_14180"/>
<dbReference type="EMBL" id="CP049056">
    <property type="protein sequence ID" value="QIE56496.1"/>
    <property type="molecule type" value="Genomic_DNA"/>
</dbReference>
<reference evidence="2 3" key="1">
    <citation type="submission" date="2020-02" db="EMBL/GenBank/DDBJ databases">
        <title>complete genome sequence of Rhodobacteraceae bacterium.</title>
        <authorList>
            <person name="Park J."/>
            <person name="Kim Y.-S."/>
            <person name="Kim K.-H."/>
        </authorList>
    </citation>
    <scope>NUCLEOTIDE SEQUENCE [LARGE SCALE GENOMIC DNA]</scope>
    <source>
        <strain evidence="2 3">RR4-56</strain>
    </source>
</reference>
<keyword evidence="3" id="KW-1185">Reference proteome</keyword>
<evidence type="ECO:0000256" key="1">
    <source>
        <dbReference type="ARBA" id="ARBA00022679"/>
    </source>
</evidence>
<accession>A0A7L5C1X1</accession>
<name>A0A7L5C1X1_9RHOB</name>
<dbReference type="InterPro" id="IPR023606">
    <property type="entry name" value="CoA-Trfase_III_dom_1_sf"/>
</dbReference>
<dbReference type="InterPro" id="IPR003673">
    <property type="entry name" value="CoA-Trfase_fam_III"/>
</dbReference>
<dbReference type="GO" id="GO:0008410">
    <property type="term" value="F:CoA-transferase activity"/>
    <property type="evidence" value="ECO:0007669"/>
    <property type="project" value="TreeGrafter"/>
</dbReference>
<sequence length="393" mass="43678">MTKVQPYSGIRILDLTHDLGRYATRLFADLGAEVVRVEPPQGLPDRHRSAERAREEGENTPDWAFLFFNASKKSVVLDFDTEEGRSDFARLIEPTQIVFLERGGPLADELGWVRSLNPTAVITIVSPYGLGGPLTDAPACDLTMQASGGIAWLSGRPGEPPLRLPVAQSAMIASVYAASATAVALFDAERGGVGHLIDVSAQECIAHSLQNAIQVYDLEGRVSQRGGEGTRDASEDIFSCRDGYVFLASPPTLGVSWKSLVEWMREVEHPSAEEFSKERWLDRPWRTTAEARTIFRRTFEAFIRDFTKEEVTREAIRRKIVMSSVNRVRDVLTDPQLQHRDYFVSLADPRLEKPVLFPGAPYRLSEDVWSLSPAPELGQHNDLLKAASTASNR</sequence>
<dbReference type="InterPro" id="IPR044855">
    <property type="entry name" value="CoA-Trfase_III_dom3_sf"/>
</dbReference>
<dbReference type="PANTHER" id="PTHR48207:SF3">
    <property type="entry name" value="SUCCINATE--HYDROXYMETHYLGLUTARATE COA-TRANSFERASE"/>
    <property type="match status" value="1"/>
</dbReference>
<gene>
    <name evidence="2" type="ORF">G5B40_14180</name>
</gene>
<dbReference type="RefSeq" id="WP_165099830.1">
    <property type="nucleotide sequence ID" value="NZ_CP049056.1"/>
</dbReference>
<keyword evidence="1" id="KW-0808">Transferase</keyword>
<dbReference type="Gene3D" id="3.40.50.10540">
    <property type="entry name" value="Crotonobetainyl-coa:carnitine coa-transferase, domain 1"/>
    <property type="match status" value="1"/>
</dbReference>
<dbReference type="Proteomes" id="UP000503336">
    <property type="component" value="Chromosome"/>
</dbReference>